<proteinExistence type="predicted"/>
<evidence type="ECO:0000313" key="1">
    <source>
        <dbReference type="EMBL" id="MFC6083704.1"/>
    </source>
</evidence>
<dbReference type="Proteomes" id="UP001596137">
    <property type="component" value="Unassembled WGS sequence"/>
</dbReference>
<comment type="caution">
    <text evidence="1">The sequence shown here is derived from an EMBL/GenBank/DDBJ whole genome shotgun (WGS) entry which is preliminary data.</text>
</comment>
<reference evidence="2" key="1">
    <citation type="journal article" date="2019" name="Int. J. Syst. Evol. Microbiol.">
        <title>The Global Catalogue of Microorganisms (GCM) 10K type strain sequencing project: providing services to taxonomists for standard genome sequencing and annotation.</title>
        <authorList>
            <consortium name="The Broad Institute Genomics Platform"/>
            <consortium name="The Broad Institute Genome Sequencing Center for Infectious Disease"/>
            <person name="Wu L."/>
            <person name="Ma J."/>
        </authorList>
    </citation>
    <scope>NUCLEOTIDE SEQUENCE [LARGE SCALE GENOMIC DNA]</scope>
    <source>
        <strain evidence="2">JCM 30346</strain>
    </source>
</reference>
<organism evidence="1 2">
    <name type="scientific">Sphaerisporangium aureirubrum</name>
    <dbReference type="NCBI Taxonomy" id="1544736"/>
    <lineage>
        <taxon>Bacteria</taxon>
        <taxon>Bacillati</taxon>
        <taxon>Actinomycetota</taxon>
        <taxon>Actinomycetes</taxon>
        <taxon>Streptosporangiales</taxon>
        <taxon>Streptosporangiaceae</taxon>
        <taxon>Sphaerisporangium</taxon>
    </lineage>
</organism>
<evidence type="ECO:0000313" key="2">
    <source>
        <dbReference type="Proteomes" id="UP001596137"/>
    </source>
</evidence>
<dbReference type="EMBL" id="JBHSRF010000032">
    <property type="protein sequence ID" value="MFC6083704.1"/>
    <property type="molecule type" value="Genomic_DNA"/>
</dbReference>
<sequence>MRKIHALYDVTPGSIWADQSAMGRTVLVTAIDGQHAICTILTNSHDVQRVVDDPSRGNPRDMRGTTCRIRLDRMRPTCDGYAFVTATGAHLAALLTPTP</sequence>
<gene>
    <name evidence="1" type="ORF">ACFP1K_21235</name>
</gene>
<accession>A0ABW1NJY0</accession>
<name>A0ABW1NJY0_9ACTN</name>
<keyword evidence="2" id="KW-1185">Reference proteome</keyword>
<dbReference type="RefSeq" id="WP_380755971.1">
    <property type="nucleotide sequence ID" value="NZ_JBHSRF010000032.1"/>
</dbReference>
<protein>
    <submittedName>
        <fullName evidence="1">Uncharacterized protein</fullName>
    </submittedName>
</protein>